<reference evidence="9" key="1">
    <citation type="submission" date="2017-05" db="EMBL/GenBank/DDBJ databases">
        <authorList>
            <person name="Macchi M."/>
            <person name="Festa S."/>
            <person name="Coppotelli B.M."/>
            <person name="Morelli I.S."/>
        </authorList>
    </citation>
    <scope>NUCLEOTIDE SEQUENCE [LARGE SCALE GENOMIC DNA]</scope>
    <source>
        <strain evidence="9">I</strain>
    </source>
</reference>
<evidence type="ECO:0000256" key="3">
    <source>
        <dbReference type="ARBA" id="ARBA00022723"/>
    </source>
</evidence>
<evidence type="ECO:0000256" key="4">
    <source>
        <dbReference type="ARBA" id="ARBA00022842"/>
    </source>
</evidence>
<evidence type="ECO:0000256" key="5">
    <source>
        <dbReference type="PIRSR" id="PIRSR015582-1"/>
    </source>
</evidence>
<dbReference type="GO" id="GO:0016829">
    <property type="term" value="F:lyase activity"/>
    <property type="evidence" value="ECO:0007669"/>
    <property type="project" value="UniProtKB-KW"/>
</dbReference>
<comment type="cofactor">
    <cofactor evidence="1">
        <name>Mg(2+)</name>
        <dbReference type="ChEBI" id="CHEBI:18420"/>
    </cofactor>
</comment>
<dbReference type="PANTHER" id="PTHR32308">
    <property type="entry name" value="LYASE BETA SUBUNIT, PUTATIVE (AFU_ORTHOLOGUE AFUA_4G13030)-RELATED"/>
    <property type="match status" value="1"/>
</dbReference>
<keyword evidence="8" id="KW-0456">Lyase</keyword>
<dbReference type="Pfam" id="PF03328">
    <property type="entry name" value="HpcH_HpaI"/>
    <property type="match status" value="1"/>
</dbReference>
<evidence type="ECO:0000313" key="9">
    <source>
        <dbReference type="Proteomes" id="UP000196655"/>
    </source>
</evidence>
<dbReference type="InterPro" id="IPR015813">
    <property type="entry name" value="Pyrv/PenolPyrv_kinase-like_dom"/>
</dbReference>
<dbReference type="Gene3D" id="3.20.20.60">
    <property type="entry name" value="Phosphoenolpyruvate-binding domains"/>
    <property type="match status" value="1"/>
</dbReference>
<dbReference type="OrthoDB" id="9800547at2"/>
<evidence type="ECO:0000256" key="6">
    <source>
        <dbReference type="PIRSR" id="PIRSR015582-2"/>
    </source>
</evidence>
<dbReference type="STRING" id="1122125.GCA_000423185_02371"/>
<dbReference type="SUPFAM" id="SSF51621">
    <property type="entry name" value="Phosphoenolpyruvate/pyruvate domain"/>
    <property type="match status" value="1"/>
</dbReference>
<dbReference type="InterPro" id="IPR011206">
    <property type="entry name" value="Citrate_lyase_beta/mcl1/mcl2"/>
</dbReference>
<organism evidence="8 9">
    <name type="scientific">Inquilinus limosus</name>
    <dbReference type="NCBI Taxonomy" id="171674"/>
    <lineage>
        <taxon>Bacteria</taxon>
        <taxon>Pseudomonadati</taxon>
        <taxon>Pseudomonadota</taxon>
        <taxon>Alphaproteobacteria</taxon>
        <taxon>Rhodospirillales</taxon>
        <taxon>Rhodospirillaceae</taxon>
        <taxon>Inquilinus</taxon>
    </lineage>
</organism>
<evidence type="ECO:0000256" key="1">
    <source>
        <dbReference type="ARBA" id="ARBA00001946"/>
    </source>
</evidence>
<dbReference type="GO" id="GO:0000287">
    <property type="term" value="F:magnesium ion binding"/>
    <property type="evidence" value="ECO:0007669"/>
    <property type="project" value="TreeGrafter"/>
</dbReference>
<accession>A0A211ZH72</accession>
<dbReference type="InterPro" id="IPR005000">
    <property type="entry name" value="Aldolase/citrate-lyase_domain"/>
</dbReference>
<gene>
    <name evidence="8" type="ORF">BWR60_23980</name>
</gene>
<evidence type="ECO:0000259" key="7">
    <source>
        <dbReference type="Pfam" id="PF03328"/>
    </source>
</evidence>
<dbReference type="RefSeq" id="WP_088153673.1">
    <property type="nucleotide sequence ID" value="NZ_NHON01000054.1"/>
</dbReference>
<evidence type="ECO:0000256" key="2">
    <source>
        <dbReference type="ARBA" id="ARBA00005568"/>
    </source>
</evidence>
<keyword evidence="4 6" id="KW-0460">Magnesium</keyword>
<dbReference type="PIRSF" id="PIRSF015582">
    <property type="entry name" value="Cit_lyase_B"/>
    <property type="match status" value="1"/>
</dbReference>
<keyword evidence="9" id="KW-1185">Reference proteome</keyword>
<feature type="binding site" evidence="5">
    <location>
        <position position="124"/>
    </location>
    <ligand>
        <name>substrate</name>
    </ligand>
</feature>
<dbReference type="PANTHER" id="PTHR32308:SF10">
    <property type="entry name" value="CITRATE LYASE SUBUNIT BETA"/>
    <property type="match status" value="1"/>
</dbReference>
<evidence type="ECO:0000313" key="8">
    <source>
        <dbReference type="EMBL" id="OWJ64590.1"/>
    </source>
</evidence>
<dbReference type="EMBL" id="NHON01000054">
    <property type="protein sequence ID" value="OWJ64590.1"/>
    <property type="molecule type" value="Genomic_DNA"/>
</dbReference>
<feature type="binding site" evidence="6">
    <location>
        <position position="124"/>
    </location>
    <ligand>
        <name>Mg(2+)</name>
        <dbReference type="ChEBI" id="CHEBI:18420"/>
    </ligand>
</feature>
<dbReference type="GO" id="GO:0006107">
    <property type="term" value="P:oxaloacetate metabolic process"/>
    <property type="evidence" value="ECO:0007669"/>
    <property type="project" value="TreeGrafter"/>
</dbReference>
<proteinExistence type="inferred from homology"/>
<comment type="caution">
    <text evidence="8">The sequence shown here is derived from an EMBL/GenBank/DDBJ whole genome shotgun (WGS) entry which is preliminary data.</text>
</comment>
<comment type="similarity">
    <text evidence="2">Belongs to the HpcH/HpaI aldolase family.</text>
</comment>
<dbReference type="Proteomes" id="UP000196655">
    <property type="component" value="Unassembled WGS sequence"/>
</dbReference>
<dbReference type="InterPro" id="IPR040442">
    <property type="entry name" value="Pyrv_kinase-like_dom_sf"/>
</dbReference>
<feature type="domain" description="HpcH/HpaI aldolase/citrate lyase" evidence="7">
    <location>
        <begin position="3"/>
        <end position="218"/>
    </location>
</feature>
<name>A0A211ZH72_9PROT</name>
<dbReference type="AlphaFoldDB" id="A0A211ZH72"/>
<feature type="binding site" evidence="6">
    <location>
        <position position="150"/>
    </location>
    <ligand>
        <name>Mg(2+)</name>
        <dbReference type="ChEBI" id="CHEBI:18420"/>
    </ligand>
</feature>
<sequence length="279" mass="29357">MIRSLLYVPASEPRFIEKAHTRGADAVILDLEDAVAPSRKAAAREALAGSVAQAGRSGAVLHVRINAEPELRFLDAEAACRAGATGLMVAKAAAAAELAELVGRLEPIERKLGRSPMELIPLIEDPAALLDARAIAAAPRVVALALGGEDFATATGALPTPETLRLPKLLLHYAAKAAGLRSYGLLRSVADFRDIEGMTAAAREARAFGFDGASCIHPAVVPILNQAFAPSEEELAWARKVIEADAAAQREGKGAYMVDGSFVDAPIVERARRVLAMAR</sequence>
<protein>
    <submittedName>
        <fullName evidence="8">CoA ester lyase</fullName>
    </submittedName>
</protein>
<feature type="binding site" evidence="5">
    <location>
        <position position="64"/>
    </location>
    <ligand>
        <name>substrate</name>
    </ligand>
</feature>
<keyword evidence="3 6" id="KW-0479">Metal-binding</keyword>